<name>A0ABX7I5N0_9BACT</name>
<gene>
    <name evidence="1" type="ORF">HWI92_09845</name>
</gene>
<accession>A0ABX7I5N0</accession>
<protein>
    <submittedName>
        <fullName evidence="1">Uncharacterized protein</fullName>
    </submittedName>
</protein>
<evidence type="ECO:0000313" key="2">
    <source>
        <dbReference type="Proteomes" id="UP000612680"/>
    </source>
</evidence>
<reference evidence="1 2" key="1">
    <citation type="submission" date="2020-06" db="EMBL/GenBank/DDBJ databases">
        <title>Dyadobacter sandarakinus sp. nov., isolated from the soil of the Arctic Yellow River Station.</title>
        <authorList>
            <person name="Zhang Y."/>
            <person name="Peng F."/>
        </authorList>
    </citation>
    <scope>NUCLEOTIDE SEQUENCE [LARGE SCALE GENOMIC DNA]</scope>
    <source>
        <strain evidence="1 2">Q3-56</strain>
    </source>
</reference>
<keyword evidence="2" id="KW-1185">Reference proteome</keyword>
<dbReference type="RefSeq" id="WP_204663244.1">
    <property type="nucleotide sequence ID" value="NZ_CP056775.1"/>
</dbReference>
<proteinExistence type="predicted"/>
<sequence length="77" mass="8995">MDKQIFEELQEWGARVSRLVQLMALTNKTLQLHRELDDTPSQIKQYERLLAEHQHELDTLLQTHGLTLKILPPDHAA</sequence>
<organism evidence="1 2">
    <name type="scientific">Dyadobacter sandarakinus</name>
    <dbReference type="NCBI Taxonomy" id="2747268"/>
    <lineage>
        <taxon>Bacteria</taxon>
        <taxon>Pseudomonadati</taxon>
        <taxon>Bacteroidota</taxon>
        <taxon>Cytophagia</taxon>
        <taxon>Cytophagales</taxon>
        <taxon>Spirosomataceae</taxon>
        <taxon>Dyadobacter</taxon>
    </lineage>
</organism>
<evidence type="ECO:0000313" key="1">
    <source>
        <dbReference type="EMBL" id="QRR01185.1"/>
    </source>
</evidence>
<dbReference type="Proteomes" id="UP000612680">
    <property type="component" value="Chromosome"/>
</dbReference>
<dbReference type="EMBL" id="CP056775">
    <property type="protein sequence ID" value="QRR01185.1"/>
    <property type="molecule type" value="Genomic_DNA"/>
</dbReference>